<dbReference type="CDD" id="cd16922">
    <property type="entry name" value="HATPase_EvgS-ArcB-TorS-like"/>
    <property type="match status" value="1"/>
</dbReference>
<dbReference type="Proteomes" id="UP000255467">
    <property type="component" value="Unassembled WGS sequence"/>
</dbReference>
<reference evidence="11 12" key="1">
    <citation type="submission" date="2018-06" db="EMBL/GenBank/DDBJ databases">
        <authorList>
            <consortium name="Pathogen Informatics"/>
            <person name="Doyle S."/>
        </authorList>
    </citation>
    <scope>NUCLEOTIDE SEQUENCE [LARGE SCALE GENOMIC DNA]</scope>
    <source>
        <strain evidence="11 12">NCTC1934</strain>
    </source>
</reference>
<dbReference type="AlphaFoldDB" id="A0A379JLI4"/>
<evidence type="ECO:0000256" key="4">
    <source>
        <dbReference type="ARBA" id="ARBA00022553"/>
    </source>
</evidence>
<dbReference type="InterPro" id="IPR003661">
    <property type="entry name" value="HisK_dim/P_dom"/>
</dbReference>
<dbReference type="SUPFAM" id="SSF52172">
    <property type="entry name" value="CheY-like"/>
    <property type="match status" value="1"/>
</dbReference>
<evidence type="ECO:0000259" key="10">
    <source>
        <dbReference type="PROSITE" id="PS50110"/>
    </source>
</evidence>
<dbReference type="PROSITE" id="PS50109">
    <property type="entry name" value="HIS_KIN"/>
    <property type="match status" value="1"/>
</dbReference>
<keyword evidence="6" id="KW-0418">Kinase</keyword>
<feature type="domain" description="Response regulatory" evidence="10">
    <location>
        <begin position="611"/>
        <end position="726"/>
    </location>
</feature>
<dbReference type="Gene3D" id="3.60.40.10">
    <property type="entry name" value="PPM-type phosphatase domain"/>
    <property type="match status" value="1"/>
</dbReference>
<dbReference type="InterPro" id="IPR001789">
    <property type="entry name" value="Sig_transdc_resp-reg_receiver"/>
</dbReference>
<dbReference type="SMART" id="SM00388">
    <property type="entry name" value="HisKA"/>
    <property type="match status" value="1"/>
</dbReference>
<dbReference type="RefSeq" id="WP_039813114.1">
    <property type="nucleotide sequence ID" value="NZ_UGRY01000007.1"/>
</dbReference>
<dbReference type="CDD" id="cd17574">
    <property type="entry name" value="REC_OmpR"/>
    <property type="match status" value="1"/>
</dbReference>
<name>A0A379JLI4_9NOCA</name>
<dbReference type="STRING" id="1406858.GCA_000710895_06891"/>
<dbReference type="SUPFAM" id="SSF47384">
    <property type="entry name" value="Homodimeric domain of signal transducing histidine kinase"/>
    <property type="match status" value="1"/>
</dbReference>
<dbReference type="Gene3D" id="3.30.450.20">
    <property type="entry name" value="PAS domain"/>
    <property type="match status" value="1"/>
</dbReference>
<dbReference type="Pfam" id="PF13581">
    <property type="entry name" value="HATPase_c_2"/>
    <property type="match status" value="1"/>
</dbReference>
<dbReference type="PROSITE" id="PS50110">
    <property type="entry name" value="RESPONSE_REGULATORY"/>
    <property type="match status" value="1"/>
</dbReference>
<dbReference type="Pfam" id="PF02518">
    <property type="entry name" value="HATPase_c"/>
    <property type="match status" value="1"/>
</dbReference>
<evidence type="ECO:0000313" key="11">
    <source>
        <dbReference type="EMBL" id="SUD49310.1"/>
    </source>
</evidence>
<dbReference type="Pfam" id="PF00072">
    <property type="entry name" value="Response_reg"/>
    <property type="match status" value="1"/>
</dbReference>
<evidence type="ECO:0000259" key="9">
    <source>
        <dbReference type="PROSITE" id="PS50109"/>
    </source>
</evidence>
<dbReference type="Pfam" id="PF00512">
    <property type="entry name" value="HisKA"/>
    <property type="match status" value="1"/>
</dbReference>
<evidence type="ECO:0000256" key="1">
    <source>
        <dbReference type="ARBA" id="ARBA00000085"/>
    </source>
</evidence>
<dbReference type="GO" id="GO:0005886">
    <property type="term" value="C:plasma membrane"/>
    <property type="evidence" value="ECO:0007669"/>
    <property type="project" value="UniProtKB-SubCell"/>
</dbReference>
<dbReference type="SMART" id="SM00065">
    <property type="entry name" value="GAF"/>
    <property type="match status" value="1"/>
</dbReference>
<dbReference type="PANTHER" id="PTHR43547:SF2">
    <property type="entry name" value="HYBRID SIGNAL TRANSDUCTION HISTIDINE KINASE C"/>
    <property type="match status" value="1"/>
</dbReference>
<organism evidence="11 12">
    <name type="scientific">Nocardia otitidiscaviarum</name>
    <dbReference type="NCBI Taxonomy" id="1823"/>
    <lineage>
        <taxon>Bacteria</taxon>
        <taxon>Bacillati</taxon>
        <taxon>Actinomycetota</taxon>
        <taxon>Actinomycetes</taxon>
        <taxon>Mycobacteriales</taxon>
        <taxon>Nocardiaceae</taxon>
        <taxon>Nocardia</taxon>
    </lineage>
</organism>
<dbReference type="OrthoDB" id="163538at2"/>
<dbReference type="InterPro" id="IPR036097">
    <property type="entry name" value="HisK_dim/P_sf"/>
</dbReference>
<accession>A0A379JLI4</accession>
<comment type="subcellular location">
    <subcellularLocation>
        <location evidence="2">Cell membrane</location>
    </subcellularLocation>
</comment>
<dbReference type="SUPFAM" id="SSF55781">
    <property type="entry name" value="GAF domain-like"/>
    <property type="match status" value="2"/>
</dbReference>
<protein>
    <recommendedName>
        <fullName evidence="3">histidine kinase</fullName>
        <ecNumber evidence="3">2.7.13.3</ecNumber>
    </recommendedName>
</protein>
<dbReference type="SUPFAM" id="SSF55874">
    <property type="entry name" value="ATPase domain of HSP90 chaperone/DNA topoisomerase II/histidine kinase"/>
    <property type="match status" value="2"/>
</dbReference>
<dbReference type="CDD" id="cd00082">
    <property type="entry name" value="HisKA"/>
    <property type="match status" value="1"/>
</dbReference>
<dbReference type="SMART" id="SM00387">
    <property type="entry name" value="HATPase_c"/>
    <property type="match status" value="2"/>
</dbReference>
<dbReference type="CDD" id="cd16936">
    <property type="entry name" value="HATPase_RsbW-like"/>
    <property type="match status" value="1"/>
</dbReference>
<dbReference type="Gene3D" id="1.10.287.130">
    <property type="match status" value="1"/>
</dbReference>
<dbReference type="FunFam" id="3.30.565.10:FF:000006">
    <property type="entry name" value="Sensor histidine kinase WalK"/>
    <property type="match status" value="1"/>
</dbReference>
<dbReference type="Gene3D" id="3.40.50.2300">
    <property type="match status" value="1"/>
</dbReference>
<dbReference type="InterPro" id="IPR011006">
    <property type="entry name" value="CheY-like_superfamily"/>
</dbReference>
<feature type="modified residue" description="4-aspartylphosphate" evidence="8">
    <location>
        <position position="659"/>
    </location>
</feature>
<dbReference type="InterPro" id="IPR004358">
    <property type="entry name" value="Sig_transdc_His_kin-like_C"/>
</dbReference>
<dbReference type="InterPro" id="IPR003018">
    <property type="entry name" value="GAF"/>
</dbReference>
<dbReference type="Pfam" id="PF07228">
    <property type="entry name" value="SpoIIE"/>
    <property type="match status" value="1"/>
</dbReference>
<dbReference type="InterPro" id="IPR003594">
    <property type="entry name" value="HATPase_dom"/>
</dbReference>
<evidence type="ECO:0000256" key="3">
    <source>
        <dbReference type="ARBA" id="ARBA00012438"/>
    </source>
</evidence>
<evidence type="ECO:0000256" key="6">
    <source>
        <dbReference type="ARBA" id="ARBA00022777"/>
    </source>
</evidence>
<dbReference type="InterPro" id="IPR036890">
    <property type="entry name" value="HATPase_C_sf"/>
</dbReference>
<keyword evidence="12" id="KW-1185">Reference proteome</keyword>
<keyword evidence="5 11" id="KW-0808">Transferase</keyword>
<dbReference type="Gene3D" id="3.30.450.40">
    <property type="match status" value="2"/>
</dbReference>
<dbReference type="EC" id="2.7.13.3" evidence="3"/>
<dbReference type="InterPro" id="IPR036457">
    <property type="entry name" value="PPM-type-like_dom_sf"/>
</dbReference>
<dbReference type="EMBL" id="UGRY01000007">
    <property type="protein sequence ID" value="SUD49310.1"/>
    <property type="molecule type" value="Genomic_DNA"/>
</dbReference>
<dbReference type="Gene3D" id="3.30.565.10">
    <property type="entry name" value="Histidine kinase-like ATPase, C-terminal domain"/>
    <property type="match status" value="2"/>
</dbReference>
<evidence type="ECO:0000256" key="2">
    <source>
        <dbReference type="ARBA" id="ARBA00004236"/>
    </source>
</evidence>
<dbReference type="SMART" id="SM00331">
    <property type="entry name" value="PP2C_SIG"/>
    <property type="match status" value="1"/>
</dbReference>
<dbReference type="GO" id="GO:0000155">
    <property type="term" value="F:phosphorelay sensor kinase activity"/>
    <property type="evidence" value="ECO:0007669"/>
    <property type="project" value="InterPro"/>
</dbReference>
<evidence type="ECO:0000256" key="8">
    <source>
        <dbReference type="PROSITE-ProRule" id="PRU00169"/>
    </source>
</evidence>
<dbReference type="Pfam" id="PF13185">
    <property type="entry name" value="GAF_2"/>
    <property type="match status" value="1"/>
</dbReference>
<dbReference type="PRINTS" id="PR00344">
    <property type="entry name" value="BCTRLSENSOR"/>
</dbReference>
<gene>
    <name evidence="11" type="primary">rpfC</name>
    <name evidence="11" type="ORF">NCTC1934_06662</name>
</gene>
<sequence>MTAPPPSGPAIPPDLRAAIALGGEMGRRFAEFDWAAHPLGVPADWPAELRTSVAVALTSRFPILLWLDARELFLVYNDAYLPILGDRHPAALGRAGREVWWDIWESIGPMLTSVVDTGAATWSDDLMLPLLTEGRPQERYFTFSYSPLVAATGTVCGVFCAVTETTERVLGERRLHALNAVNAAVMESRTVRDAVRAAVTVCAQQAADLPFIAVYAEDADGRDLTLHGASAAVSPLLPPSLSDLAPGAPARPTRADSREIADLAAVVPGLAEAFPDGAPERALVLPLGEGAIIGALVVGISPRRPLDEQYRGFCRLLADQLASALAAAVSYEQQCRRADALAEIDRAKTAFLTNVSHEFRTPLTLLLGPLDDALAEADAADAVLGDRLHTARRNAGRLLRLVDSLLDFSRIEAGRATARPRCLDVGVLTAHIAASFAELCQRAGLTLELDCDTVAADIDPDMWETVVLNLLSNAVKFTFDGSIRVEVRAEEPDLCRITVRDTGIGIDPNDLDRLFDRFYRADNARGRSVEGSGIGLSLVRGLVELQHGTVAVESTPGRGTAVIIRLPRSDATRTVESGMLPSLANNPYVTEAGQWLSLPAEPRPRGGRRELVLIADDNADMRNHLDRVLSVRWDTMVVGDGESALRAVREHRPDAVVADVMMPGLDGFELLAAVRAEPELASTPVLLLSARAGREAAREGFAGGADDYVAKPFTSQELVDRVAARLAAAARERAGRLRGDALARAMAAVTELDTVLRTADTVTAVLAALLESLSGAGARGAAIALLDAETDCVRTEYINNADTPVRARQQVLALDSPLPIVEVIRTGRLVVVGDAHSGDGTDVIGGVADHRSSVAYPLRDGADRVVGAVALLWAESRTFTAEDLDVLARTATVTQTALSRVRIMQREHRIAVEFQDQLLDLDRRSTAAAVAAVYQPAGEAMRVGGDWYLVVPFHGSDRLGISVGDVVGHGLPAAVVMSKLRAGVAAGAITAADPTTVLELMDRYAAVVPGSRCATVTYAVVDSRARTLEYTCAGHPYPLVLGPDGAAGFLTGGRRTPVAVPPPERGGTGRADIAPGSVILLYTDGVIERPGENLDQGFARLRAALAECADLPVAEICSELLRRLAPPHGYTDDVVLLAVRPVHATARSFAAVLPAAPAQVPGIRDRLRRWLTAHDVAPDREYDILLAVGEALANAIEHGGGFDPRATVTLEAFRHGKSLVATISDAGRWIPAPTTQIDSERGRGFTLMNGLADEIDTVRTPNGTRVTLRFENCGA</sequence>
<feature type="domain" description="Histidine kinase" evidence="9">
    <location>
        <begin position="354"/>
        <end position="570"/>
    </location>
</feature>
<dbReference type="InterPro" id="IPR005467">
    <property type="entry name" value="His_kinase_dom"/>
</dbReference>
<evidence type="ECO:0000256" key="7">
    <source>
        <dbReference type="ARBA" id="ARBA00023012"/>
    </source>
</evidence>
<dbReference type="InterPro" id="IPR029016">
    <property type="entry name" value="GAF-like_dom_sf"/>
</dbReference>
<evidence type="ECO:0000313" key="12">
    <source>
        <dbReference type="Proteomes" id="UP000255467"/>
    </source>
</evidence>
<keyword evidence="7" id="KW-0902">Two-component regulatory system</keyword>
<dbReference type="InterPro" id="IPR001932">
    <property type="entry name" value="PPM-type_phosphatase-like_dom"/>
</dbReference>
<proteinExistence type="predicted"/>
<evidence type="ECO:0000256" key="5">
    <source>
        <dbReference type="ARBA" id="ARBA00022679"/>
    </source>
</evidence>
<dbReference type="PANTHER" id="PTHR43547">
    <property type="entry name" value="TWO-COMPONENT HISTIDINE KINASE"/>
    <property type="match status" value="1"/>
</dbReference>
<comment type="catalytic activity">
    <reaction evidence="1">
        <text>ATP + protein L-histidine = ADP + protein N-phospho-L-histidine.</text>
        <dbReference type="EC" id="2.7.13.3"/>
    </reaction>
</comment>
<keyword evidence="4 8" id="KW-0597">Phosphoprotein</keyword>
<dbReference type="SMART" id="SM00448">
    <property type="entry name" value="REC"/>
    <property type="match status" value="1"/>
</dbReference>